<protein>
    <submittedName>
        <fullName evidence="2">Uncharacterized protein</fullName>
    </submittedName>
</protein>
<dbReference type="AlphaFoldDB" id="A0A397IPF1"/>
<comment type="caution">
    <text evidence="2">The sequence shown here is derived from an EMBL/GenBank/DDBJ whole genome shotgun (WGS) entry which is preliminary data.</text>
</comment>
<feature type="compositionally biased region" description="Polar residues" evidence="1">
    <location>
        <begin position="57"/>
        <end position="70"/>
    </location>
</feature>
<evidence type="ECO:0000313" key="2">
    <source>
        <dbReference type="EMBL" id="RHZ75034.1"/>
    </source>
</evidence>
<proteinExistence type="predicted"/>
<organism evidence="2 3">
    <name type="scientific">Diversispora epigaea</name>
    <dbReference type="NCBI Taxonomy" id="1348612"/>
    <lineage>
        <taxon>Eukaryota</taxon>
        <taxon>Fungi</taxon>
        <taxon>Fungi incertae sedis</taxon>
        <taxon>Mucoromycota</taxon>
        <taxon>Glomeromycotina</taxon>
        <taxon>Glomeromycetes</taxon>
        <taxon>Diversisporales</taxon>
        <taxon>Diversisporaceae</taxon>
        <taxon>Diversispora</taxon>
    </lineage>
</organism>
<feature type="region of interest" description="Disordered" evidence="1">
    <location>
        <begin position="42"/>
        <end position="70"/>
    </location>
</feature>
<dbReference type="Proteomes" id="UP000266861">
    <property type="component" value="Unassembled WGS sequence"/>
</dbReference>
<evidence type="ECO:0000256" key="1">
    <source>
        <dbReference type="SAM" id="MobiDB-lite"/>
    </source>
</evidence>
<name>A0A397IPF1_9GLOM</name>
<dbReference type="EMBL" id="PQFF01000203">
    <property type="protein sequence ID" value="RHZ75034.1"/>
    <property type="molecule type" value="Genomic_DNA"/>
</dbReference>
<sequence>MTSQLKHCDDGPIPEELLLSGHLVENDSIQLLTYKKSLEITNRHKSRKRPRSVMPESVQNINETTLNDKSQIFDNTTQNMKSSVISDRDLTGNAGGLLPFWNEYTQKESKKWWLPERTDCADLDLSL</sequence>
<gene>
    <name evidence="2" type="ORF">Glove_218g50</name>
</gene>
<evidence type="ECO:0000313" key="3">
    <source>
        <dbReference type="Proteomes" id="UP000266861"/>
    </source>
</evidence>
<keyword evidence="3" id="KW-1185">Reference proteome</keyword>
<accession>A0A397IPF1</accession>
<dbReference type="OrthoDB" id="2422614at2759"/>
<reference evidence="2 3" key="1">
    <citation type="submission" date="2018-08" db="EMBL/GenBank/DDBJ databases">
        <title>Genome and evolution of the arbuscular mycorrhizal fungus Diversispora epigaea (formerly Glomus versiforme) and its bacterial endosymbionts.</title>
        <authorList>
            <person name="Sun X."/>
            <person name="Fei Z."/>
            <person name="Harrison M."/>
        </authorList>
    </citation>
    <scope>NUCLEOTIDE SEQUENCE [LARGE SCALE GENOMIC DNA]</scope>
    <source>
        <strain evidence="2 3">IT104</strain>
    </source>
</reference>